<evidence type="ECO:0000313" key="2">
    <source>
        <dbReference type="EMBL" id="KIP06124.1"/>
    </source>
</evidence>
<dbReference type="Proteomes" id="UP000053257">
    <property type="component" value="Unassembled WGS sequence"/>
</dbReference>
<dbReference type="GO" id="GO:0016413">
    <property type="term" value="F:O-acetyltransferase activity"/>
    <property type="evidence" value="ECO:0007669"/>
    <property type="project" value="InterPro"/>
</dbReference>
<organism evidence="2 3">
    <name type="scientific">Phlebiopsis gigantea (strain 11061_1 CR5-6)</name>
    <name type="common">White-rot fungus</name>
    <name type="synonym">Peniophora gigantea</name>
    <dbReference type="NCBI Taxonomy" id="745531"/>
    <lineage>
        <taxon>Eukaryota</taxon>
        <taxon>Fungi</taxon>
        <taxon>Dikarya</taxon>
        <taxon>Basidiomycota</taxon>
        <taxon>Agaricomycotina</taxon>
        <taxon>Agaricomycetes</taxon>
        <taxon>Polyporales</taxon>
        <taxon>Phanerochaetaceae</taxon>
        <taxon>Phlebiopsis</taxon>
    </lineage>
</organism>
<accession>A0A0C3NM31</accession>
<feature type="region of interest" description="Disordered" evidence="1">
    <location>
        <begin position="56"/>
        <end position="77"/>
    </location>
</feature>
<sequence length="457" mass="51926">MLRLSLTHRSLATKLVLLGGFFTFLLTLYTTHPSSARLRSSVADIFSTRQRSQCTPEEWSSGQWTRRTPPRTSKQNASSVADVLEFEGFQGCASDREYNWHLGSEEDQWHRFPEVAAYEWTPPSSCNARQFNREAFVQDLVEQGGWLLIGDSVTENHFFSLSCLLFPHVIATPNYTLNPYWDRAWPQNLYLNPESPLVNEIDFPEGFNISGTPLVTFRRVDLLLTEEQLKDLYEATQPSRAAQEGFNLLGGDQVWEFAPADYLSLFTAPLPQANYGTMVVSTAGHWTTGTFRGLRNESLPGEGIGRVLGFFEDAMKVWSRMVQGWMDAVQYSEDSAEGGGAITKGGRRRQVIVRSYLPGHDGCHNHYEPWQTYEQADMKLSYNWGEIKLFNQEFQSILSSREFPDIHYLGIDRPALLRPDGHAGGDCLHLISGSGVLEGWSEYIWHFVSREVGTWIR</sequence>
<dbReference type="HOGENOM" id="CLU_039311_0_0_1"/>
<dbReference type="PANTHER" id="PTHR32285:SF48">
    <property type="entry name" value="PROTEIN TRICHOME BIREFRINGENCE-LIKE 19"/>
    <property type="match status" value="1"/>
</dbReference>
<protein>
    <submittedName>
        <fullName evidence="2">Uncharacterized protein</fullName>
    </submittedName>
</protein>
<evidence type="ECO:0000313" key="3">
    <source>
        <dbReference type="Proteomes" id="UP000053257"/>
    </source>
</evidence>
<keyword evidence="3" id="KW-1185">Reference proteome</keyword>
<dbReference type="OrthoDB" id="630188at2759"/>
<gene>
    <name evidence="2" type="ORF">PHLGIDRAFT_128477</name>
</gene>
<evidence type="ECO:0000256" key="1">
    <source>
        <dbReference type="SAM" id="MobiDB-lite"/>
    </source>
</evidence>
<reference evidence="2 3" key="1">
    <citation type="journal article" date="2014" name="PLoS Genet.">
        <title>Analysis of the Phlebiopsis gigantea genome, transcriptome and secretome provides insight into its pioneer colonization strategies of wood.</title>
        <authorList>
            <person name="Hori C."/>
            <person name="Ishida T."/>
            <person name="Igarashi K."/>
            <person name="Samejima M."/>
            <person name="Suzuki H."/>
            <person name="Master E."/>
            <person name="Ferreira P."/>
            <person name="Ruiz-Duenas F.J."/>
            <person name="Held B."/>
            <person name="Canessa P."/>
            <person name="Larrondo L.F."/>
            <person name="Schmoll M."/>
            <person name="Druzhinina I.S."/>
            <person name="Kubicek C.P."/>
            <person name="Gaskell J.A."/>
            <person name="Kersten P."/>
            <person name="St John F."/>
            <person name="Glasner J."/>
            <person name="Sabat G."/>
            <person name="Splinter BonDurant S."/>
            <person name="Syed K."/>
            <person name="Yadav J."/>
            <person name="Mgbeahuruike A.C."/>
            <person name="Kovalchuk A."/>
            <person name="Asiegbu F.O."/>
            <person name="Lackner G."/>
            <person name="Hoffmeister D."/>
            <person name="Rencoret J."/>
            <person name="Gutierrez A."/>
            <person name="Sun H."/>
            <person name="Lindquist E."/>
            <person name="Barry K."/>
            <person name="Riley R."/>
            <person name="Grigoriev I.V."/>
            <person name="Henrissat B."/>
            <person name="Kues U."/>
            <person name="Berka R.M."/>
            <person name="Martinez A.T."/>
            <person name="Covert S.F."/>
            <person name="Blanchette R.A."/>
            <person name="Cullen D."/>
        </authorList>
    </citation>
    <scope>NUCLEOTIDE SEQUENCE [LARGE SCALE GENOMIC DNA]</scope>
    <source>
        <strain evidence="2 3">11061_1 CR5-6</strain>
    </source>
</reference>
<dbReference type="PANTHER" id="PTHR32285">
    <property type="entry name" value="PROTEIN TRICHOME BIREFRINGENCE-LIKE 9-RELATED"/>
    <property type="match status" value="1"/>
</dbReference>
<proteinExistence type="predicted"/>
<dbReference type="InterPro" id="IPR029962">
    <property type="entry name" value="TBL"/>
</dbReference>
<dbReference type="EMBL" id="KN840525">
    <property type="protein sequence ID" value="KIP06124.1"/>
    <property type="molecule type" value="Genomic_DNA"/>
</dbReference>
<name>A0A0C3NM31_PHLG1</name>
<dbReference type="AlphaFoldDB" id="A0A0C3NM31"/>
<dbReference type="STRING" id="745531.A0A0C3NM31"/>